<proteinExistence type="predicted"/>
<name>A0A645FUC8_9ZZZZ</name>
<organism evidence="2">
    <name type="scientific">bioreactor metagenome</name>
    <dbReference type="NCBI Taxonomy" id="1076179"/>
    <lineage>
        <taxon>unclassified sequences</taxon>
        <taxon>metagenomes</taxon>
        <taxon>ecological metagenomes</taxon>
    </lineage>
</organism>
<dbReference type="AlphaFoldDB" id="A0A645FUC8"/>
<sequence>MPSAVVHRDFPSVTAKKLMDRPIDRFTEDVPQGNVYGRKSPHRDASPVEPDRPGLIHFMPETFDVEGLTQQYLF</sequence>
<reference evidence="2" key="1">
    <citation type="submission" date="2019-08" db="EMBL/GenBank/DDBJ databases">
        <authorList>
            <person name="Kucharzyk K."/>
            <person name="Murdoch R.W."/>
            <person name="Higgins S."/>
            <person name="Loffler F."/>
        </authorList>
    </citation>
    <scope>NUCLEOTIDE SEQUENCE</scope>
</reference>
<comment type="caution">
    <text evidence="2">The sequence shown here is derived from an EMBL/GenBank/DDBJ whole genome shotgun (WGS) entry which is preliminary data.</text>
</comment>
<protein>
    <submittedName>
        <fullName evidence="2">Uncharacterized protein</fullName>
    </submittedName>
</protein>
<accession>A0A645FUC8</accession>
<evidence type="ECO:0000313" key="2">
    <source>
        <dbReference type="EMBL" id="MPN15703.1"/>
    </source>
</evidence>
<feature type="compositionally biased region" description="Basic and acidic residues" evidence="1">
    <location>
        <begin position="42"/>
        <end position="53"/>
    </location>
</feature>
<evidence type="ECO:0000256" key="1">
    <source>
        <dbReference type="SAM" id="MobiDB-lite"/>
    </source>
</evidence>
<feature type="region of interest" description="Disordered" evidence="1">
    <location>
        <begin position="29"/>
        <end position="53"/>
    </location>
</feature>
<gene>
    <name evidence="2" type="ORF">SDC9_163037</name>
</gene>
<dbReference type="EMBL" id="VSSQ01062542">
    <property type="protein sequence ID" value="MPN15703.1"/>
    <property type="molecule type" value="Genomic_DNA"/>
</dbReference>